<evidence type="ECO:0000313" key="2">
    <source>
        <dbReference type="Proteomes" id="UP000279995"/>
    </source>
</evidence>
<dbReference type="PROSITE" id="PS51257">
    <property type="entry name" value="PROKAR_LIPOPROTEIN"/>
    <property type="match status" value="1"/>
</dbReference>
<organism evidence="1 2">
    <name type="scientific">Pseudoalteromonas agarivorans</name>
    <dbReference type="NCBI Taxonomy" id="176102"/>
    <lineage>
        <taxon>Bacteria</taxon>
        <taxon>Pseudomonadati</taxon>
        <taxon>Pseudomonadota</taxon>
        <taxon>Gammaproteobacteria</taxon>
        <taxon>Alteromonadales</taxon>
        <taxon>Pseudoalteromonadaceae</taxon>
        <taxon>Pseudoalteromonas</taxon>
    </lineage>
</organism>
<reference evidence="1 2" key="1">
    <citation type="submission" date="2018-10" db="EMBL/GenBank/DDBJ databases">
        <title>Complete Genome Sequence and Transcriptomic Profiles of a Marine Bacterium, Pseudoalteromonas agarivorans Hao 2018.</title>
        <authorList>
            <person name="Hao L."/>
        </authorList>
    </citation>
    <scope>NUCLEOTIDE SEQUENCE [LARGE SCALE GENOMIC DNA]</scope>
    <source>
        <strain evidence="1 2">Hao 2018</strain>
    </source>
</reference>
<dbReference type="AlphaFoldDB" id="A0AAD0TZS4"/>
<dbReference type="RefSeq" id="WP_121637653.1">
    <property type="nucleotide sequence ID" value="NZ_CP033065.1"/>
</dbReference>
<sequence length="347" mass="39469">MNKTHLLSVLFSLFLVACSKQPLPFESYDAAQQSIKNLNTALKPAGTESVSTEQVLPFSSAYLSLRHQMYQRLQTMTLSNAQTQQLNYLIIAERFPERFFSWPAQVNVLENLLSAQMQSTKANEVIEWLKFTQDQLDSALQSNLRLNKIELNLLQGYLQTSLLKQSSANDLKAQIAEFNDYLAQYKPRGSIGLRGLANGSEWYQSKLNYFSGAVKSPLQWVDTINQHLQIDSHTAPNLNYNEHHNTSFISQYLSKAPKVKGIDWQTDYMLLPAMAKNSQLSPEDKRLMLALMETDVGIHYHAWTLSQAKVNLVKRLAISQRDAQYLVEDSVLYPGHAFSFAEQLLTL</sequence>
<proteinExistence type="predicted"/>
<dbReference type="Proteomes" id="UP000279995">
    <property type="component" value="Chromosome I"/>
</dbReference>
<name>A0AAD0TZS4_9GAMM</name>
<accession>A0AAD0TZS4</accession>
<gene>
    <name evidence="1" type="ORF">D9T18_09695</name>
</gene>
<dbReference type="EMBL" id="CP033065">
    <property type="protein sequence ID" value="AYM86956.1"/>
    <property type="molecule type" value="Genomic_DNA"/>
</dbReference>
<protein>
    <submittedName>
        <fullName evidence="1">Uncharacterized protein</fullName>
    </submittedName>
</protein>
<evidence type="ECO:0000313" key="1">
    <source>
        <dbReference type="EMBL" id="AYM86956.1"/>
    </source>
</evidence>